<feature type="domain" description="VTT" evidence="7">
    <location>
        <begin position="53"/>
        <end position="157"/>
    </location>
</feature>
<evidence type="ECO:0000313" key="8">
    <source>
        <dbReference type="EMBL" id="PIS07295.1"/>
    </source>
</evidence>
<evidence type="ECO:0000256" key="6">
    <source>
        <dbReference type="SAM" id="Phobius"/>
    </source>
</evidence>
<dbReference type="AlphaFoldDB" id="A0A2M6R9S1"/>
<keyword evidence="3 6" id="KW-0812">Transmembrane</keyword>
<evidence type="ECO:0000256" key="4">
    <source>
        <dbReference type="ARBA" id="ARBA00022989"/>
    </source>
</evidence>
<reference evidence="9" key="1">
    <citation type="submission" date="2017-09" db="EMBL/GenBank/DDBJ databases">
        <title>Depth-based differentiation of microbial function through sediment-hosted aquifers and enrichment of novel symbionts in the deep terrestrial subsurface.</title>
        <authorList>
            <person name="Probst A.J."/>
            <person name="Ladd B."/>
            <person name="Jarett J.K."/>
            <person name="Geller-Mcgrath D.E."/>
            <person name="Sieber C.M.K."/>
            <person name="Emerson J.B."/>
            <person name="Anantharaman K."/>
            <person name="Thomas B.C."/>
            <person name="Malmstrom R."/>
            <person name="Stieglmeier M."/>
            <person name="Klingl A."/>
            <person name="Woyke T."/>
            <person name="Ryan C.M."/>
            <person name="Banfield J.F."/>
        </authorList>
    </citation>
    <scope>NUCLEOTIDE SEQUENCE [LARGE SCALE GENOMIC DNA]</scope>
</reference>
<dbReference type="Proteomes" id="UP000231162">
    <property type="component" value="Unassembled WGS sequence"/>
</dbReference>
<gene>
    <name evidence="8" type="ORF">COT79_00060</name>
</gene>
<organism evidence="8 9">
    <name type="scientific">Candidatus Berkelbacteria bacterium CG10_big_fil_rev_8_21_14_0_10_43_14</name>
    <dbReference type="NCBI Taxonomy" id="1974515"/>
    <lineage>
        <taxon>Bacteria</taxon>
        <taxon>Candidatus Berkelbacteria</taxon>
    </lineage>
</organism>
<feature type="transmembrane region" description="Helical" evidence="6">
    <location>
        <begin position="12"/>
        <end position="31"/>
    </location>
</feature>
<keyword evidence="2" id="KW-1003">Cell membrane</keyword>
<dbReference type="GO" id="GO:0005886">
    <property type="term" value="C:plasma membrane"/>
    <property type="evidence" value="ECO:0007669"/>
    <property type="project" value="UniProtKB-SubCell"/>
</dbReference>
<keyword evidence="5 6" id="KW-0472">Membrane</keyword>
<protein>
    <recommendedName>
        <fullName evidence="7">VTT domain-containing protein</fullName>
    </recommendedName>
</protein>
<comment type="subcellular location">
    <subcellularLocation>
        <location evidence="1">Cell membrane</location>
        <topology evidence="1">Multi-pass membrane protein</topology>
    </subcellularLocation>
</comment>
<evidence type="ECO:0000313" key="9">
    <source>
        <dbReference type="Proteomes" id="UP000231162"/>
    </source>
</evidence>
<dbReference type="EMBL" id="PEZX01000002">
    <property type="protein sequence ID" value="PIS07295.1"/>
    <property type="molecule type" value="Genomic_DNA"/>
</dbReference>
<dbReference type="InterPro" id="IPR051311">
    <property type="entry name" value="DedA_domain"/>
</dbReference>
<accession>A0A2M6R9S1</accession>
<dbReference type="PANTHER" id="PTHR42709">
    <property type="entry name" value="ALKALINE PHOSPHATASE LIKE PROTEIN"/>
    <property type="match status" value="1"/>
</dbReference>
<feature type="transmembrane region" description="Helical" evidence="6">
    <location>
        <begin position="139"/>
        <end position="164"/>
    </location>
</feature>
<keyword evidence="4 6" id="KW-1133">Transmembrane helix</keyword>
<name>A0A2M6R9S1_9BACT</name>
<evidence type="ECO:0000256" key="5">
    <source>
        <dbReference type="ARBA" id="ARBA00023136"/>
    </source>
</evidence>
<sequence>MIEQIAISVYHLFASLGVVGVFMSMFVENIGIPLPTEIGYLIGQDLINRNIIPYVLMLFILTLGHVVGATVAYFIGRWGEEFFTKHVAKNHRFTNIDTTLKKWYTTYGDATVFTTRFIGYIRPWSSFVAGYSQVALIPFIVWTTLGSLIFNIFNLYLAGIIIVIWRKYAIYHVAIVAIGFILFFGFIIIEIARRKAKTKR</sequence>
<feature type="transmembrane region" description="Helical" evidence="6">
    <location>
        <begin position="51"/>
        <end position="75"/>
    </location>
</feature>
<dbReference type="InterPro" id="IPR032816">
    <property type="entry name" value="VTT_dom"/>
</dbReference>
<feature type="transmembrane region" description="Helical" evidence="6">
    <location>
        <begin position="170"/>
        <end position="192"/>
    </location>
</feature>
<dbReference type="Pfam" id="PF09335">
    <property type="entry name" value="VTT_dom"/>
    <property type="match status" value="1"/>
</dbReference>
<evidence type="ECO:0000256" key="3">
    <source>
        <dbReference type="ARBA" id="ARBA00022692"/>
    </source>
</evidence>
<dbReference type="PANTHER" id="PTHR42709:SF6">
    <property type="entry name" value="UNDECAPRENYL PHOSPHATE TRANSPORTER A"/>
    <property type="match status" value="1"/>
</dbReference>
<proteinExistence type="predicted"/>
<evidence type="ECO:0000256" key="2">
    <source>
        <dbReference type="ARBA" id="ARBA00022475"/>
    </source>
</evidence>
<evidence type="ECO:0000256" key="1">
    <source>
        <dbReference type="ARBA" id="ARBA00004651"/>
    </source>
</evidence>
<evidence type="ECO:0000259" key="7">
    <source>
        <dbReference type="Pfam" id="PF09335"/>
    </source>
</evidence>
<comment type="caution">
    <text evidence="8">The sequence shown here is derived from an EMBL/GenBank/DDBJ whole genome shotgun (WGS) entry which is preliminary data.</text>
</comment>